<protein>
    <submittedName>
        <fullName evidence="1">Uncharacterized protein</fullName>
    </submittedName>
</protein>
<evidence type="ECO:0000313" key="2">
    <source>
        <dbReference type="Proteomes" id="UP000305202"/>
    </source>
</evidence>
<organism evidence="1 2">
    <name type="scientific">Martelella alba</name>
    <dbReference type="NCBI Taxonomy" id="2590451"/>
    <lineage>
        <taxon>Bacteria</taxon>
        <taxon>Pseudomonadati</taxon>
        <taxon>Pseudomonadota</taxon>
        <taxon>Alphaproteobacteria</taxon>
        <taxon>Hyphomicrobiales</taxon>
        <taxon>Aurantimonadaceae</taxon>
        <taxon>Martelella</taxon>
    </lineage>
</organism>
<dbReference type="EMBL" id="SZPQ01000073">
    <property type="protein sequence ID" value="TKI02517.1"/>
    <property type="molecule type" value="Genomic_DNA"/>
</dbReference>
<evidence type="ECO:0000313" key="1">
    <source>
        <dbReference type="EMBL" id="TKI02517.1"/>
    </source>
</evidence>
<reference evidence="1 2" key="1">
    <citation type="submission" date="2019-04" db="EMBL/GenBank/DDBJ databases">
        <authorList>
            <person name="Li M."/>
            <person name="Gao C."/>
        </authorList>
    </citation>
    <scope>NUCLEOTIDE SEQUENCE [LARGE SCALE GENOMIC DNA]</scope>
    <source>
        <strain evidence="1 2">BGMRC 2031</strain>
    </source>
</reference>
<dbReference type="RefSeq" id="WP_136992976.1">
    <property type="nucleotide sequence ID" value="NZ_SZPQ01000073.1"/>
</dbReference>
<proteinExistence type="predicted"/>
<keyword evidence="2" id="KW-1185">Reference proteome</keyword>
<sequence>MNYFYEDQNFDSCFCTVFCFIIADREIELKTIAKYNGEGSMGQINLQKEAPEARASRKLNLPMDGVKQQYILPIKLLFNRKCWSWQRAKVGI</sequence>
<name>A0ABY2SDJ2_9HYPH</name>
<dbReference type="Proteomes" id="UP000305202">
    <property type="component" value="Unassembled WGS sequence"/>
</dbReference>
<comment type="caution">
    <text evidence="1">The sequence shown here is derived from an EMBL/GenBank/DDBJ whole genome shotgun (WGS) entry which is preliminary data.</text>
</comment>
<accession>A0ABY2SDJ2</accession>
<gene>
    <name evidence="1" type="ORF">FCN80_24735</name>
</gene>